<sequence>MQPPPPLNNVELMATLKALTAAVEVLTSKVEACEGRQQERDRVVQLICSPAQRDRQTMLEYSTEIKSDHLEVVGASKKARTEKHAFGDQNTNVFICIPDDDDTETNRPNVARYCAPPWKGQKTTSQVKSAAKGKSDVAQGTLHAPSRVKRFDEQKSISRKSNHLPSQSMSSFLSGGIVDVAGGVPFNPPPPVIGRPPTNAGNAIGCAQSNLNRMGSMLQPFMQPSSPPTLIIQGVPTTRGLAMNGGLSGSASTTSVKLFGSLVNMGGGRCIGQTSCENLVRPSENKLNQLQSLVVAYVFKHDGDPEEELVRFRDCVLMRHHFGTLQLGQIPDDEFFHAFAMRMTLSNDALDGRHFWSLPPSFARDVREGKLVTELINNYKEIWMKPSMTLHYVSMLLPPSLAYFPIKENSGHWYLAVIGFREGVIYLLDSCTGEEENINRRAFVRNLGDMVSRMVGNPSYPIEFSRITGDLMNFRISPVERVPACQQRDTSAVLVLNWMAMGDTFQHNLHHKMDEYMVRVHTALALLMAPFNEARHWMPKLK</sequence>
<evidence type="ECO:0000313" key="7">
    <source>
        <dbReference type="Proteomes" id="UP000289738"/>
    </source>
</evidence>
<comment type="caution">
    <text evidence="6">The sequence shown here is derived from an EMBL/GenBank/DDBJ whole genome shotgun (WGS) entry which is preliminary data.</text>
</comment>
<comment type="similarity">
    <text evidence="1">Belongs to the peptidase C48 family.</text>
</comment>
<dbReference type="AlphaFoldDB" id="A0A445E187"/>
<dbReference type="Proteomes" id="UP000289738">
    <property type="component" value="Chromosome A03"/>
</dbReference>
<keyword evidence="7" id="KW-1185">Reference proteome</keyword>
<organism evidence="6 7">
    <name type="scientific">Arachis hypogaea</name>
    <name type="common">Peanut</name>
    <dbReference type="NCBI Taxonomy" id="3818"/>
    <lineage>
        <taxon>Eukaryota</taxon>
        <taxon>Viridiplantae</taxon>
        <taxon>Streptophyta</taxon>
        <taxon>Embryophyta</taxon>
        <taxon>Tracheophyta</taxon>
        <taxon>Spermatophyta</taxon>
        <taxon>Magnoliopsida</taxon>
        <taxon>eudicotyledons</taxon>
        <taxon>Gunneridae</taxon>
        <taxon>Pentapetalae</taxon>
        <taxon>rosids</taxon>
        <taxon>fabids</taxon>
        <taxon>Fabales</taxon>
        <taxon>Fabaceae</taxon>
        <taxon>Papilionoideae</taxon>
        <taxon>50 kb inversion clade</taxon>
        <taxon>dalbergioids sensu lato</taxon>
        <taxon>Dalbergieae</taxon>
        <taxon>Pterocarpus clade</taxon>
        <taxon>Arachis</taxon>
    </lineage>
</organism>
<keyword evidence="2" id="KW-0645">Protease</keyword>
<dbReference type="SUPFAM" id="SSF54001">
    <property type="entry name" value="Cysteine proteinases"/>
    <property type="match status" value="1"/>
</dbReference>
<protein>
    <recommendedName>
        <fullName evidence="5">Ubiquitin-like protease family profile domain-containing protein</fullName>
    </recommendedName>
</protein>
<evidence type="ECO:0000256" key="2">
    <source>
        <dbReference type="ARBA" id="ARBA00022670"/>
    </source>
</evidence>
<dbReference type="EMBL" id="SDMP01000003">
    <property type="protein sequence ID" value="RYR69242.1"/>
    <property type="molecule type" value="Genomic_DNA"/>
</dbReference>
<reference evidence="6 7" key="1">
    <citation type="submission" date="2019-01" db="EMBL/GenBank/DDBJ databases">
        <title>Sequencing of cultivated peanut Arachis hypogaea provides insights into genome evolution and oil improvement.</title>
        <authorList>
            <person name="Chen X."/>
        </authorList>
    </citation>
    <scope>NUCLEOTIDE SEQUENCE [LARGE SCALE GENOMIC DNA]</scope>
    <source>
        <strain evidence="7">cv. Fuhuasheng</strain>
        <tissue evidence="6">Leaves</tissue>
    </source>
</reference>
<dbReference type="Gene3D" id="3.40.395.10">
    <property type="entry name" value="Adenoviral Proteinase, Chain A"/>
    <property type="match status" value="1"/>
</dbReference>
<dbReference type="InterPro" id="IPR038765">
    <property type="entry name" value="Papain-like_cys_pep_sf"/>
</dbReference>
<feature type="domain" description="Ubiquitin-like protease family profile" evidence="5">
    <location>
        <begin position="396"/>
        <end position="491"/>
    </location>
</feature>
<gene>
    <name evidence="6" type="ORF">Ahy_A03g015788</name>
</gene>
<dbReference type="GO" id="GO:0006508">
    <property type="term" value="P:proteolysis"/>
    <property type="evidence" value="ECO:0007669"/>
    <property type="project" value="UniProtKB-KW"/>
</dbReference>
<proteinExistence type="inferred from homology"/>
<dbReference type="Pfam" id="PF02902">
    <property type="entry name" value="Peptidase_C48"/>
    <property type="match status" value="1"/>
</dbReference>
<evidence type="ECO:0000256" key="1">
    <source>
        <dbReference type="ARBA" id="ARBA00005234"/>
    </source>
</evidence>
<feature type="region of interest" description="Disordered" evidence="4">
    <location>
        <begin position="132"/>
        <end position="169"/>
    </location>
</feature>
<evidence type="ECO:0000259" key="5">
    <source>
        <dbReference type="Pfam" id="PF02902"/>
    </source>
</evidence>
<evidence type="ECO:0000313" key="6">
    <source>
        <dbReference type="EMBL" id="RYR69242.1"/>
    </source>
</evidence>
<evidence type="ECO:0000256" key="3">
    <source>
        <dbReference type="ARBA" id="ARBA00022801"/>
    </source>
</evidence>
<dbReference type="InterPro" id="IPR003653">
    <property type="entry name" value="Peptidase_C48_C"/>
</dbReference>
<dbReference type="GO" id="GO:0008234">
    <property type="term" value="F:cysteine-type peptidase activity"/>
    <property type="evidence" value="ECO:0007669"/>
    <property type="project" value="InterPro"/>
</dbReference>
<accession>A0A445E187</accession>
<evidence type="ECO:0000256" key="4">
    <source>
        <dbReference type="SAM" id="MobiDB-lite"/>
    </source>
</evidence>
<keyword evidence="3" id="KW-0378">Hydrolase</keyword>
<name>A0A445E187_ARAHY</name>